<gene>
    <name evidence="6" type="ORF">TR161735</name>
</gene>
<dbReference type="InterPro" id="IPR001452">
    <property type="entry name" value="SH3_domain"/>
</dbReference>
<dbReference type="CDD" id="cd00174">
    <property type="entry name" value="SH3"/>
    <property type="match status" value="1"/>
</dbReference>
<dbReference type="PANTHER" id="PTHR12287">
    <property type="entry name" value="EPIDERMAL GROWTH FACTOR RECEPTOR KINASE SUBSTRATE EPS8-RELATED PROTEIN"/>
    <property type="match status" value="1"/>
</dbReference>
<dbReference type="InterPro" id="IPR036028">
    <property type="entry name" value="SH3-like_dom_sf"/>
</dbReference>
<dbReference type="Pfam" id="PF07653">
    <property type="entry name" value="SH3_2"/>
    <property type="match status" value="1"/>
</dbReference>
<dbReference type="SMART" id="SM00326">
    <property type="entry name" value="SH3"/>
    <property type="match status" value="1"/>
</dbReference>
<evidence type="ECO:0000256" key="3">
    <source>
        <dbReference type="SAM" id="Coils"/>
    </source>
</evidence>
<organism evidence="6">
    <name type="scientific">Schistocephalus solidus</name>
    <name type="common">Tapeworm</name>
    <dbReference type="NCBI Taxonomy" id="70667"/>
    <lineage>
        <taxon>Eukaryota</taxon>
        <taxon>Metazoa</taxon>
        <taxon>Spiralia</taxon>
        <taxon>Lophotrochozoa</taxon>
        <taxon>Platyhelminthes</taxon>
        <taxon>Cestoda</taxon>
        <taxon>Eucestoda</taxon>
        <taxon>Diphyllobothriidea</taxon>
        <taxon>Diphyllobothriidae</taxon>
        <taxon>Schistocephalus</taxon>
    </lineage>
</organism>
<dbReference type="GO" id="GO:0005886">
    <property type="term" value="C:plasma membrane"/>
    <property type="evidence" value="ECO:0007669"/>
    <property type="project" value="TreeGrafter"/>
</dbReference>
<feature type="region of interest" description="Disordered" evidence="4">
    <location>
        <begin position="581"/>
        <end position="664"/>
    </location>
</feature>
<dbReference type="GO" id="GO:0003779">
    <property type="term" value="F:actin binding"/>
    <property type="evidence" value="ECO:0007669"/>
    <property type="project" value="TreeGrafter"/>
</dbReference>
<keyword evidence="3" id="KW-0175">Coiled coil</keyword>
<feature type="non-terminal residue" evidence="6">
    <location>
        <position position="1"/>
    </location>
</feature>
<proteinExistence type="predicted"/>
<evidence type="ECO:0000256" key="4">
    <source>
        <dbReference type="SAM" id="MobiDB-lite"/>
    </source>
</evidence>
<reference evidence="6" key="1">
    <citation type="submission" date="2016-01" db="EMBL/GenBank/DDBJ databases">
        <title>Reference transcriptome for the parasite Schistocephalus solidus: insights into the molecular evolution of parasitism.</title>
        <authorList>
            <person name="Hebert F.O."/>
            <person name="Grambauer S."/>
            <person name="Barber I."/>
            <person name="Landry C.R."/>
            <person name="Aubin-Horth N."/>
        </authorList>
    </citation>
    <scope>NUCLEOTIDE SEQUENCE</scope>
</reference>
<feature type="compositionally biased region" description="Polar residues" evidence="4">
    <location>
        <begin position="583"/>
        <end position="611"/>
    </location>
</feature>
<feature type="region of interest" description="Disordered" evidence="4">
    <location>
        <begin position="414"/>
        <end position="471"/>
    </location>
</feature>
<name>A0A0X3P4N7_SCHSO</name>
<dbReference type="EMBL" id="GEEE01016612">
    <property type="protein sequence ID" value="JAP46613.1"/>
    <property type="molecule type" value="Transcribed_RNA"/>
</dbReference>
<dbReference type="GO" id="GO:0007266">
    <property type="term" value="P:Rho protein signal transduction"/>
    <property type="evidence" value="ECO:0007669"/>
    <property type="project" value="TreeGrafter"/>
</dbReference>
<sequence length="664" mass="75118">KKVLENLFPVIVIKGYAYFNNVYEVESLSSNNPVTMIQEIRARHLASFYERDGPLGFNQIIAKLKEVTESRPTNFVPSRLQILDNKVLTVHVNDQLKPSEVFKLELIEDVNGYTARKCQARFPNLLTFRYKLSKVNGSHNYDEIHTFLMKTETELTAAVATLKKAVHSVKTTDCDFQRKLPVYDGRRYTSQLKRRLSLEMMRRRTSAEVAWLQATPVLNSPRRVSPELTSKEILLDAVHSPNRLPRNSRPRSDIFRDDLRSLQTSLNILVDEIQQFEKQLRAAIASKDPRHRGYALPPPPTSAVVNHLKNIRKGINIMSELHNELPDPKIVSLGNCFLESMAWLERIAADQQFPHIHDRLIKSVWLPTFTDQSVQFLQNYLEEKNKAFLKTLGPAWNQEGFQSETPAFDPRQLSAFSYKGSDSPSEEDEPAVTAKPSVKRNNPVKLSANEINEAQSSYTNRTTQQNDRRDTESLVDRAVVQGSTVDVVPSRMSRNCAFQKTFVNQNFLNAVRHRRKTAAVVIRKFVGQSPMELSVDVGDLVEVLDLNDTWCCVRTVDATTGHVPAESIRILPDNVEREGSLASYHSTKSCQTDQMTTQASSRTGTVRSGRQPSAPARPISRGDNHNGKRDVSPDDSNTIISTTAMLKPSQMGNNLTPQLQKTIR</sequence>
<protein>
    <recommendedName>
        <fullName evidence="5">SH3 domain-containing protein</fullName>
    </recommendedName>
</protein>
<dbReference type="PROSITE" id="PS50002">
    <property type="entry name" value="SH3"/>
    <property type="match status" value="1"/>
</dbReference>
<feature type="domain" description="SH3" evidence="5">
    <location>
        <begin position="514"/>
        <end position="573"/>
    </location>
</feature>
<accession>A0A0X3P4N7</accession>
<evidence type="ECO:0000256" key="1">
    <source>
        <dbReference type="ARBA" id="ARBA00022443"/>
    </source>
</evidence>
<dbReference type="InterPro" id="IPR039801">
    <property type="entry name" value="EPS8-like"/>
</dbReference>
<dbReference type="Pfam" id="PF22975">
    <property type="entry name" value="EPS8_2nd"/>
    <property type="match status" value="1"/>
</dbReference>
<evidence type="ECO:0000256" key="2">
    <source>
        <dbReference type="PROSITE-ProRule" id="PRU00192"/>
    </source>
</evidence>
<dbReference type="AlphaFoldDB" id="A0A0X3P4N7"/>
<dbReference type="Gene3D" id="2.30.30.40">
    <property type="entry name" value="SH3 Domains"/>
    <property type="match status" value="1"/>
</dbReference>
<evidence type="ECO:0000259" key="5">
    <source>
        <dbReference type="PROSITE" id="PS50002"/>
    </source>
</evidence>
<keyword evidence="1 2" id="KW-0728">SH3 domain</keyword>
<feature type="compositionally biased region" description="Polar residues" evidence="4">
    <location>
        <begin position="634"/>
        <end position="664"/>
    </location>
</feature>
<dbReference type="InterPro" id="IPR055093">
    <property type="entry name" value="EPS8_2nd"/>
</dbReference>
<feature type="compositionally biased region" description="Basic and acidic residues" evidence="4">
    <location>
        <begin position="620"/>
        <end position="632"/>
    </location>
</feature>
<dbReference type="PANTHER" id="PTHR12287:SF23">
    <property type="entry name" value="AROUSER, ISOFORM A-RELATED"/>
    <property type="match status" value="1"/>
</dbReference>
<evidence type="ECO:0000313" key="6">
    <source>
        <dbReference type="EMBL" id="JAP46613.1"/>
    </source>
</evidence>
<dbReference type="SUPFAM" id="SSF50044">
    <property type="entry name" value="SH3-domain"/>
    <property type="match status" value="1"/>
</dbReference>
<dbReference type="GO" id="GO:0035023">
    <property type="term" value="P:regulation of Rho protein signal transduction"/>
    <property type="evidence" value="ECO:0007669"/>
    <property type="project" value="TreeGrafter"/>
</dbReference>
<feature type="compositionally biased region" description="Polar residues" evidence="4">
    <location>
        <begin position="449"/>
        <end position="465"/>
    </location>
</feature>
<feature type="coiled-coil region" evidence="3">
    <location>
        <begin position="259"/>
        <end position="286"/>
    </location>
</feature>